<dbReference type="InterPro" id="IPR029058">
    <property type="entry name" value="AB_hydrolase_fold"/>
</dbReference>
<organism evidence="2 3">
    <name type="scientific">Ramlibacter montanisoli</name>
    <dbReference type="NCBI Taxonomy" id="2732512"/>
    <lineage>
        <taxon>Bacteria</taxon>
        <taxon>Pseudomonadati</taxon>
        <taxon>Pseudomonadota</taxon>
        <taxon>Betaproteobacteria</taxon>
        <taxon>Burkholderiales</taxon>
        <taxon>Comamonadaceae</taxon>
        <taxon>Ramlibacter</taxon>
    </lineage>
</organism>
<dbReference type="Pfam" id="PF12146">
    <property type="entry name" value="Hydrolase_4"/>
    <property type="match status" value="1"/>
</dbReference>
<evidence type="ECO:0000259" key="1">
    <source>
        <dbReference type="Pfam" id="PF12146"/>
    </source>
</evidence>
<protein>
    <submittedName>
        <fullName evidence="2">Alpha/beta fold hydrolase</fullName>
    </submittedName>
</protein>
<accession>A0A849KI40</accession>
<dbReference type="InterPro" id="IPR022742">
    <property type="entry name" value="Hydrolase_4"/>
</dbReference>
<dbReference type="AlphaFoldDB" id="A0A849KI40"/>
<keyword evidence="2" id="KW-0378">Hydrolase</keyword>
<feature type="domain" description="Serine aminopeptidase S33" evidence="1">
    <location>
        <begin position="74"/>
        <end position="190"/>
    </location>
</feature>
<keyword evidence="3" id="KW-1185">Reference proteome</keyword>
<comment type="caution">
    <text evidence="2">The sequence shown here is derived from an EMBL/GenBank/DDBJ whole genome shotgun (WGS) entry which is preliminary data.</text>
</comment>
<name>A0A849KI40_9BURK</name>
<gene>
    <name evidence="2" type="ORF">HK415_12075</name>
</gene>
<dbReference type="RefSeq" id="WP_171559504.1">
    <property type="nucleotide sequence ID" value="NZ_JABFCS010000001.1"/>
</dbReference>
<dbReference type="Gene3D" id="3.40.50.1820">
    <property type="entry name" value="alpha/beta hydrolase"/>
    <property type="match status" value="1"/>
</dbReference>
<dbReference type="GO" id="GO:0016787">
    <property type="term" value="F:hydrolase activity"/>
    <property type="evidence" value="ECO:0007669"/>
    <property type="project" value="UniProtKB-KW"/>
</dbReference>
<dbReference type="Proteomes" id="UP000552954">
    <property type="component" value="Unassembled WGS sequence"/>
</dbReference>
<sequence length="274" mass="30167">MPKALPLTLLVLLAGALAVYAALLAFLWWKQESLMFYPVPLPADYPLAQEPDVHERTVQVKGATLSVLHLQNRDARGVVFFLHGNAGNLAGWFSNADFYRQAGFDLVMPDYRGFGKSTGHIASAHDLREDVRAVWDAVAAQYAGKRVVLYGRSLGSGLAADLARQLAERGRAPDLTVLVSPYTSIRALTREFYPWVPPALIRYPLDTAAHLPHIRGPVLLVHGENDTLIGVHHAHRLKEVLPSARLLVLPGSGHNDVHDHPSYRPVLREALLGL</sequence>
<evidence type="ECO:0000313" key="2">
    <source>
        <dbReference type="EMBL" id="NNU43733.1"/>
    </source>
</evidence>
<evidence type="ECO:0000313" key="3">
    <source>
        <dbReference type="Proteomes" id="UP000552954"/>
    </source>
</evidence>
<dbReference type="PANTHER" id="PTHR12277">
    <property type="entry name" value="ALPHA/BETA HYDROLASE DOMAIN-CONTAINING PROTEIN"/>
    <property type="match status" value="1"/>
</dbReference>
<dbReference type="PANTHER" id="PTHR12277:SF81">
    <property type="entry name" value="PROTEIN ABHD13"/>
    <property type="match status" value="1"/>
</dbReference>
<reference evidence="2 3" key="1">
    <citation type="submission" date="2020-05" db="EMBL/GenBank/DDBJ databases">
        <authorList>
            <person name="Khan S.A."/>
            <person name="Jeon C.O."/>
            <person name="Chun B.H."/>
        </authorList>
    </citation>
    <scope>NUCLEOTIDE SEQUENCE [LARGE SCALE GENOMIC DNA]</scope>
    <source>
        <strain evidence="2 3">B156</strain>
    </source>
</reference>
<reference evidence="2 3" key="2">
    <citation type="submission" date="2020-06" db="EMBL/GenBank/DDBJ databases">
        <title>Ramlibacter rhizophilus sp. nov., isolated from rhizosphere soil of national flower Mugunghwa from South Korea.</title>
        <authorList>
            <person name="Zheng-Fei Y."/>
            <person name="Huan T."/>
        </authorList>
    </citation>
    <scope>NUCLEOTIDE SEQUENCE [LARGE SCALE GENOMIC DNA]</scope>
    <source>
        <strain evidence="2 3">B156</strain>
    </source>
</reference>
<dbReference type="EMBL" id="JABFCS010000001">
    <property type="protein sequence ID" value="NNU43733.1"/>
    <property type="molecule type" value="Genomic_DNA"/>
</dbReference>
<dbReference type="SUPFAM" id="SSF53474">
    <property type="entry name" value="alpha/beta-Hydrolases"/>
    <property type="match status" value="1"/>
</dbReference>
<proteinExistence type="predicted"/>